<feature type="region of interest" description="Disordered" evidence="1">
    <location>
        <begin position="99"/>
        <end position="122"/>
    </location>
</feature>
<organism evidence="2 3">
    <name type="scientific">Flemingia macrophylla</name>
    <dbReference type="NCBI Taxonomy" id="520843"/>
    <lineage>
        <taxon>Eukaryota</taxon>
        <taxon>Viridiplantae</taxon>
        <taxon>Streptophyta</taxon>
        <taxon>Embryophyta</taxon>
        <taxon>Tracheophyta</taxon>
        <taxon>Spermatophyta</taxon>
        <taxon>Magnoliopsida</taxon>
        <taxon>eudicotyledons</taxon>
        <taxon>Gunneridae</taxon>
        <taxon>Pentapetalae</taxon>
        <taxon>rosids</taxon>
        <taxon>fabids</taxon>
        <taxon>Fabales</taxon>
        <taxon>Fabaceae</taxon>
        <taxon>Papilionoideae</taxon>
        <taxon>50 kb inversion clade</taxon>
        <taxon>NPAAA clade</taxon>
        <taxon>indigoferoid/millettioid clade</taxon>
        <taxon>Phaseoleae</taxon>
        <taxon>Flemingia</taxon>
    </lineage>
</organism>
<proteinExistence type="predicted"/>
<dbReference type="AlphaFoldDB" id="A0ABD1MK64"/>
<keyword evidence="3" id="KW-1185">Reference proteome</keyword>
<sequence>MAGVAEEHKTQPYGVSVPPKRKRERVSEASMKRRKLMLDLNEPAFPDLNKEPPPDTSSDDEDDQASSVAENESLSRLASLLVRSRRVTAMDLHSVFRATERFKEKDGARDREEEGEVERRRRRLRGGGVERAALARTTRCVVNEEFGRSGKTSLGFGAPKLMRGGA</sequence>
<evidence type="ECO:0000256" key="1">
    <source>
        <dbReference type="SAM" id="MobiDB-lite"/>
    </source>
</evidence>
<reference evidence="2 3" key="1">
    <citation type="submission" date="2024-08" db="EMBL/GenBank/DDBJ databases">
        <title>Insights into the chromosomal genome structure of Flemingia macrophylla.</title>
        <authorList>
            <person name="Ding Y."/>
            <person name="Zhao Y."/>
            <person name="Bi W."/>
            <person name="Wu M."/>
            <person name="Zhao G."/>
            <person name="Gong Y."/>
            <person name="Li W."/>
            <person name="Zhang P."/>
        </authorList>
    </citation>
    <scope>NUCLEOTIDE SEQUENCE [LARGE SCALE GENOMIC DNA]</scope>
    <source>
        <strain evidence="2">DYQJB</strain>
        <tissue evidence="2">Leaf</tissue>
    </source>
</reference>
<evidence type="ECO:0000313" key="3">
    <source>
        <dbReference type="Proteomes" id="UP001603857"/>
    </source>
</evidence>
<gene>
    <name evidence="2" type="ORF">Fmac_010634</name>
</gene>
<evidence type="ECO:0000313" key="2">
    <source>
        <dbReference type="EMBL" id="KAL2336188.1"/>
    </source>
</evidence>
<protein>
    <submittedName>
        <fullName evidence="2">Uncharacterized protein</fullName>
    </submittedName>
</protein>
<comment type="caution">
    <text evidence="2">The sequence shown here is derived from an EMBL/GenBank/DDBJ whole genome shotgun (WGS) entry which is preliminary data.</text>
</comment>
<name>A0ABD1MK64_9FABA</name>
<accession>A0ABD1MK64</accession>
<feature type="compositionally biased region" description="Basic and acidic residues" evidence="1">
    <location>
        <begin position="99"/>
        <end position="112"/>
    </location>
</feature>
<dbReference type="Proteomes" id="UP001603857">
    <property type="component" value="Unassembled WGS sequence"/>
</dbReference>
<feature type="compositionally biased region" description="Basic and acidic residues" evidence="1">
    <location>
        <begin position="1"/>
        <end position="10"/>
    </location>
</feature>
<feature type="region of interest" description="Disordered" evidence="1">
    <location>
        <begin position="1"/>
        <end position="74"/>
    </location>
</feature>
<dbReference type="EMBL" id="JBGMDY010000004">
    <property type="protein sequence ID" value="KAL2336188.1"/>
    <property type="molecule type" value="Genomic_DNA"/>
</dbReference>